<evidence type="ECO:0000256" key="3">
    <source>
        <dbReference type="ARBA" id="ARBA00023136"/>
    </source>
</evidence>
<feature type="transmembrane region" description="Helical" evidence="5">
    <location>
        <begin position="122"/>
        <end position="143"/>
    </location>
</feature>
<feature type="transmembrane region" description="Helical" evidence="5">
    <location>
        <begin position="163"/>
        <end position="181"/>
    </location>
</feature>
<keyword evidence="2 5" id="KW-1133">Transmembrane helix</keyword>
<dbReference type="RefSeq" id="XP_021886568.1">
    <property type="nucleotide sequence ID" value="XM_022031020.1"/>
</dbReference>
<evidence type="ECO:0000256" key="5">
    <source>
        <dbReference type="SAM" id="Phobius"/>
    </source>
</evidence>
<dbReference type="InterPro" id="IPR036640">
    <property type="entry name" value="ABC1_TM_sf"/>
</dbReference>
<protein>
    <submittedName>
        <fullName evidence="6">Uncharacterized protein</fullName>
    </submittedName>
</protein>
<dbReference type="GO" id="GO:0005524">
    <property type="term" value="F:ATP binding"/>
    <property type="evidence" value="ECO:0007669"/>
    <property type="project" value="InterPro"/>
</dbReference>
<evidence type="ECO:0000256" key="2">
    <source>
        <dbReference type="ARBA" id="ARBA00022989"/>
    </source>
</evidence>
<evidence type="ECO:0000313" key="6">
    <source>
        <dbReference type="EMBL" id="ORZ28895.1"/>
    </source>
</evidence>
<sequence>MSGEGKMELEELKQYPTAVDAAIAETVTTNNLAAPITSTSAAVAATAATTSEKHSGSVVETSASTVASDKGIVDTLPNNKGKKNKKGKGKDDEAEGKDPAPAEPKKTVSYFSLYRFASNRDLFYITVAIIASIASGVGQPLVALLLGNIVSDLAYSENKEEDVLKNVVIFAIIGAAVFVAAF</sequence>
<dbReference type="Proteomes" id="UP000193648">
    <property type="component" value="Unassembled WGS sequence"/>
</dbReference>
<dbReference type="GeneID" id="33572861"/>
<dbReference type="OrthoDB" id="6500128at2759"/>
<dbReference type="InParanoid" id="A0A1Y2H2Y9"/>
<evidence type="ECO:0000256" key="1">
    <source>
        <dbReference type="ARBA" id="ARBA00022692"/>
    </source>
</evidence>
<organism evidence="6 7">
    <name type="scientific">Lobosporangium transversale</name>
    <dbReference type="NCBI Taxonomy" id="64571"/>
    <lineage>
        <taxon>Eukaryota</taxon>
        <taxon>Fungi</taxon>
        <taxon>Fungi incertae sedis</taxon>
        <taxon>Mucoromycota</taxon>
        <taxon>Mortierellomycotina</taxon>
        <taxon>Mortierellomycetes</taxon>
        <taxon>Mortierellales</taxon>
        <taxon>Mortierellaceae</taxon>
        <taxon>Lobosporangium</taxon>
    </lineage>
</organism>
<proteinExistence type="predicted"/>
<keyword evidence="7" id="KW-1185">Reference proteome</keyword>
<name>A0A1Y2H2Y9_9FUNG</name>
<gene>
    <name evidence="6" type="ORF">BCR41DRAFT_7921</name>
</gene>
<dbReference type="AlphaFoldDB" id="A0A1Y2H2Y9"/>
<dbReference type="Gene3D" id="1.20.1560.10">
    <property type="entry name" value="ABC transporter type 1, transmembrane domain"/>
    <property type="match status" value="1"/>
</dbReference>
<dbReference type="SUPFAM" id="SSF90123">
    <property type="entry name" value="ABC transporter transmembrane region"/>
    <property type="match status" value="1"/>
</dbReference>
<evidence type="ECO:0000256" key="4">
    <source>
        <dbReference type="SAM" id="MobiDB-lite"/>
    </source>
</evidence>
<dbReference type="GO" id="GO:0016020">
    <property type="term" value="C:membrane"/>
    <property type="evidence" value="ECO:0007669"/>
    <property type="project" value="InterPro"/>
</dbReference>
<accession>A0A1Y2H2Y9</accession>
<keyword evidence="1 5" id="KW-0812">Transmembrane</keyword>
<keyword evidence="3 5" id="KW-0472">Membrane</keyword>
<feature type="region of interest" description="Disordered" evidence="4">
    <location>
        <begin position="70"/>
        <end position="102"/>
    </location>
</feature>
<reference evidence="6 7" key="1">
    <citation type="submission" date="2016-07" db="EMBL/GenBank/DDBJ databases">
        <title>Pervasive Adenine N6-methylation of Active Genes in Fungi.</title>
        <authorList>
            <consortium name="DOE Joint Genome Institute"/>
            <person name="Mondo S.J."/>
            <person name="Dannebaum R.O."/>
            <person name="Kuo R.C."/>
            <person name="Labutti K."/>
            <person name="Haridas S."/>
            <person name="Kuo A."/>
            <person name="Salamov A."/>
            <person name="Ahrendt S.R."/>
            <person name="Lipzen A."/>
            <person name="Sullivan W."/>
            <person name="Andreopoulos W.B."/>
            <person name="Clum A."/>
            <person name="Lindquist E."/>
            <person name="Daum C."/>
            <person name="Ramamoorthy G.K."/>
            <person name="Gryganskyi A."/>
            <person name="Culley D."/>
            <person name="Magnuson J.K."/>
            <person name="James T.Y."/>
            <person name="O'Malley M.A."/>
            <person name="Stajich J.E."/>
            <person name="Spatafora J.W."/>
            <person name="Visel A."/>
            <person name="Grigoriev I.V."/>
        </authorList>
    </citation>
    <scope>NUCLEOTIDE SEQUENCE [LARGE SCALE GENOMIC DNA]</scope>
    <source>
        <strain evidence="6 7">NRRL 3116</strain>
    </source>
</reference>
<dbReference type="STRING" id="64571.A0A1Y2H2Y9"/>
<comment type="caution">
    <text evidence="6">The sequence shown here is derived from an EMBL/GenBank/DDBJ whole genome shotgun (WGS) entry which is preliminary data.</text>
</comment>
<dbReference type="EMBL" id="MCFF01000001">
    <property type="protein sequence ID" value="ORZ28895.1"/>
    <property type="molecule type" value="Genomic_DNA"/>
</dbReference>
<evidence type="ECO:0000313" key="7">
    <source>
        <dbReference type="Proteomes" id="UP000193648"/>
    </source>
</evidence>